<reference evidence="7" key="1">
    <citation type="submission" date="2022-11" db="EMBL/GenBank/DDBJ databases">
        <title>Centuries of genome instability and evolution in soft-shell clam transmissible cancer (bioRxiv).</title>
        <authorList>
            <person name="Hart S.F.M."/>
            <person name="Yonemitsu M.A."/>
            <person name="Giersch R.M."/>
            <person name="Beal B.F."/>
            <person name="Arriagada G."/>
            <person name="Davis B.W."/>
            <person name="Ostrander E.A."/>
            <person name="Goff S.P."/>
            <person name="Metzger M.J."/>
        </authorList>
    </citation>
    <scope>NUCLEOTIDE SEQUENCE</scope>
    <source>
        <strain evidence="7">MELC-2E11</strain>
        <tissue evidence="7">Siphon/mantle</tissue>
    </source>
</reference>
<evidence type="ECO:0000256" key="5">
    <source>
        <dbReference type="ARBA" id="ARBA00023212"/>
    </source>
</evidence>
<evidence type="ECO:0000313" key="7">
    <source>
        <dbReference type="EMBL" id="WAR25210.1"/>
    </source>
</evidence>
<evidence type="ECO:0000256" key="1">
    <source>
        <dbReference type="ARBA" id="ARBA00004245"/>
    </source>
</evidence>
<keyword evidence="8" id="KW-1185">Reference proteome</keyword>
<dbReference type="Proteomes" id="UP001164746">
    <property type="component" value="Chromosome 14"/>
</dbReference>
<evidence type="ECO:0000256" key="3">
    <source>
        <dbReference type="ARBA" id="ARBA00016573"/>
    </source>
</evidence>
<keyword evidence="5" id="KW-0206">Cytoskeleton</keyword>
<comment type="subcellular location">
    <subcellularLocation>
        <location evidence="1">Cytoplasm</location>
        <location evidence="1">Cytoskeleton</location>
    </subcellularLocation>
</comment>
<dbReference type="Gene3D" id="2.160.10.10">
    <property type="entry name" value="Hexapeptide repeat proteins"/>
    <property type="match status" value="2"/>
</dbReference>
<dbReference type="SUPFAM" id="SSF51161">
    <property type="entry name" value="Trimeric LpxA-like enzymes"/>
    <property type="match status" value="1"/>
</dbReference>
<organism evidence="7 8">
    <name type="scientific">Mya arenaria</name>
    <name type="common">Soft-shell clam</name>
    <dbReference type="NCBI Taxonomy" id="6604"/>
    <lineage>
        <taxon>Eukaryota</taxon>
        <taxon>Metazoa</taxon>
        <taxon>Spiralia</taxon>
        <taxon>Lophotrochozoa</taxon>
        <taxon>Mollusca</taxon>
        <taxon>Bivalvia</taxon>
        <taxon>Autobranchia</taxon>
        <taxon>Heteroconchia</taxon>
        <taxon>Euheterodonta</taxon>
        <taxon>Imparidentia</taxon>
        <taxon>Neoheterodontei</taxon>
        <taxon>Myida</taxon>
        <taxon>Myoidea</taxon>
        <taxon>Myidae</taxon>
        <taxon>Mya</taxon>
    </lineage>
</organism>
<evidence type="ECO:0000256" key="2">
    <source>
        <dbReference type="ARBA" id="ARBA00007719"/>
    </source>
</evidence>
<keyword evidence="4" id="KW-0963">Cytoplasm</keyword>
<dbReference type="PANTHER" id="PTHR13072">
    <property type="entry name" value="DYNACTIN 6"/>
    <property type="match status" value="1"/>
</dbReference>
<accession>A0ABY7FSK7</accession>
<evidence type="ECO:0000256" key="6">
    <source>
        <dbReference type="ARBA" id="ARBA00034687"/>
    </source>
</evidence>
<protein>
    <recommendedName>
        <fullName evidence="3">Dynactin subunit 6</fullName>
    </recommendedName>
</protein>
<name>A0ABY7FSK7_MYAAR</name>
<proteinExistence type="inferred from homology"/>
<dbReference type="InterPro" id="IPR027777">
    <property type="entry name" value="DCTN6"/>
</dbReference>
<evidence type="ECO:0000256" key="4">
    <source>
        <dbReference type="ARBA" id="ARBA00022490"/>
    </source>
</evidence>
<dbReference type="InterPro" id="IPR011004">
    <property type="entry name" value="Trimer_LpxA-like_sf"/>
</dbReference>
<comment type="function">
    <text evidence="6">Part of the dynactin complex that activates the molecular motor dynein for ultra-processive transport along microtubules.</text>
</comment>
<gene>
    <name evidence="7" type="ORF">MAR_010914</name>
</gene>
<sequence length="153" mass="16654">MEYSLQIVIDFNVKISPGAVVCDESEIIGDVTIGTRTVIHPKAKIIAEDGPIIIGENNIIEELACIINKAPATASPGSRQVMLTSGCIIGAACTVTSSEDLDENCVIYGANCERRMQKEHPPAQTLQIDFLTKILPNYHYLKKPTKSSTPQRN</sequence>
<dbReference type="PANTHER" id="PTHR13072:SF0">
    <property type="entry name" value="DYNACTIN SUBUNIT 6"/>
    <property type="match status" value="1"/>
</dbReference>
<comment type="similarity">
    <text evidence="2">Belongs to the dynactin subunits 5/6 family. Dynactin subunit 6 subfamily.</text>
</comment>
<evidence type="ECO:0000313" key="8">
    <source>
        <dbReference type="Proteomes" id="UP001164746"/>
    </source>
</evidence>
<dbReference type="EMBL" id="CP111025">
    <property type="protein sequence ID" value="WAR25210.1"/>
    <property type="molecule type" value="Genomic_DNA"/>
</dbReference>